<feature type="compositionally biased region" description="Basic and acidic residues" evidence="1">
    <location>
        <begin position="82"/>
        <end position="100"/>
    </location>
</feature>
<keyword evidence="3" id="KW-1185">Reference proteome</keyword>
<evidence type="ECO:0000313" key="2">
    <source>
        <dbReference type="EMBL" id="KAL2079360.1"/>
    </source>
</evidence>
<dbReference type="AlphaFoldDB" id="A0ABD1IYN1"/>
<dbReference type="InterPro" id="IPR021684">
    <property type="entry name" value="WBP1-like"/>
</dbReference>
<organism evidence="2 3">
    <name type="scientific">Coilia grayii</name>
    <name type="common">Gray's grenadier anchovy</name>
    <dbReference type="NCBI Taxonomy" id="363190"/>
    <lineage>
        <taxon>Eukaryota</taxon>
        <taxon>Metazoa</taxon>
        <taxon>Chordata</taxon>
        <taxon>Craniata</taxon>
        <taxon>Vertebrata</taxon>
        <taxon>Euteleostomi</taxon>
        <taxon>Actinopterygii</taxon>
        <taxon>Neopterygii</taxon>
        <taxon>Teleostei</taxon>
        <taxon>Clupei</taxon>
        <taxon>Clupeiformes</taxon>
        <taxon>Clupeoidei</taxon>
        <taxon>Engraulidae</taxon>
        <taxon>Coilinae</taxon>
        <taxon>Coilia</taxon>
    </lineage>
</organism>
<feature type="compositionally biased region" description="Low complexity" evidence="1">
    <location>
        <begin position="361"/>
        <end position="384"/>
    </location>
</feature>
<evidence type="ECO:0000313" key="3">
    <source>
        <dbReference type="Proteomes" id="UP001591681"/>
    </source>
</evidence>
<dbReference type="InterPro" id="IPR051994">
    <property type="entry name" value="WW_domain-binding"/>
</dbReference>
<comment type="caution">
    <text evidence="2">The sequence shown here is derived from an EMBL/GenBank/DDBJ whole genome shotgun (WGS) entry which is preliminary data.</text>
</comment>
<sequence length="601" mass="64497">MRRPLHEEKATEQRVVKDKVRPAGHCNVIGLHSAAESQSEADAVCACKISPHDQSGSIAEAPLPLCPDWRGCWVGGRSRQRGTSENHQRTRDHPCKDRLHPSLKHADETRGCARHVMAEPAEERVYRWRQALQEGLEYQRSGVLPLLGSPRYCAGTNTASGYLCQSGHCCGESGCCSYYYELWWFWLLWSVLILFSCGCAYHHRQAKQRQQQQQRQRDINLSAYQRARTYSASMLDLSFLASLKLPSYEEVAAQPRTPPPPYSCVGYPRGTAHLLSSQSSDNYTSCSCDSCCQSSPYSYTPSTSHASTPGDSDPGPAPLSREVLAIGHSPSPITSPDSAPARSLSASLEPAKNSTTNLRKASSSNSGAPSTSTDNPTSPSNPGNRGNSVTMARSKSSSVEASIGGAQHTSLSLTGTSNPNCTIVLHPPGIMVGGLSTNQPPSPLALTSPLSPPSLSSPAAPFLPFSDPLDVTTGQILEPVREACPLDDSPAHSPPLRTALLDPGRRDSATSDSEMDQSHFQQRRLTGDSGIEVCRCHIDPDEQDNISALDNSLHDDDNCTARAKETSEAGGKGAGPDQCGHSPGMPKEAGADMVVIAMETV</sequence>
<feature type="compositionally biased region" description="Polar residues" evidence="1">
    <location>
        <begin position="385"/>
        <end position="400"/>
    </location>
</feature>
<dbReference type="Proteomes" id="UP001591681">
    <property type="component" value="Unassembled WGS sequence"/>
</dbReference>
<evidence type="ECO:0000256" key="1">
    <source>
        <dbReference type="SAM" id="MobiDB-lite"/>
    </source>
</evidence>
<dbReference type="PANTHER" id="PTHR16209">
    <property type="entry name" value="VESICULAR, OVEREXPRESSED IN CANCER, PROSURVIVAL PROTEIN 1"/>
    <property type="match status" value="1"/>
</dbReference>
<proteinExistence type="predicted"/>
<feature type="region of interest" description="Disordered" evidence="1">
    <location>
        <begin position="560"/>
        <end position="592"/>
    </location>
</feature>
<feature type="region of interest" description="Disordered" evidence="1">
    <location>
        <begin position="299"/>
        <end position="403"/>
    </location>
</feature>
<name>A0ABD1IYN1_9TELE</name>
<dbReference type="Pfam" id="PF11669">
    <property type="entry name" value="WBP-1"/>
    <property type="match status" value="1"/>
</dbReference>
<gene>
    <name evidence="2" type="ORF">ACEWY4_025104</name>
</gene>
<dbReference type="EMBL" id="JBHFQA010000022">
    <property type="protein sequence ID" value="KAL2079360.1"/>
    <property type="molecule type" value="Genomic_DNA"/>
</dbReference>
<reference evidence="2 3" key="1">
    <citation type="submission" date="2024-09" db="EMBL/GenBank/DDBJ databases">
        <title>A chromosome-level genome assembly of Gray's grenadier anchovy, Coilia grayii.</title>
        <authorList>
            <person name="Fu Z."/>
        </authorList>
    </citation>
    <scope>NUCLEOTIDE SEQUENCE [LARGE SCALE GENOMIC DNA]</scope>
    <source>
        <strain evidence="2">G4</strain>
        <tissue evidence="2">Muscle</tissue>
    </source>
</reference>
<feature type="region of interest" description="Disordered" evidence="1">
    <location>
        <begin position="78"/>
        <end position="100"/>
    </location>
</feature>
<accession>A0ABD1IYN1</accession>
<protein>
    <submittedName>
        <fullName evidence="2">Uncharacterized protein</fullName>
    </submittedName>
</protein>
<feature type="region of interest" description="Disordered" evidence="1">
    <location>
        <begin position="484"/>
        <end position="524"/>
    </location>
</feature>
<dbReference type="PANTHER" id="PTHR16209:SF5">
    <property type="entry name" value="WW DOMAIN-BINDING PROTEIN 1"/>
    <property type="match status" value="1"/>
</dbReference>